<keyword evidence="2 4" id="KW-0808">Transferase</keyword>
<dbReference type="GO" id="GO:0033856">
    <property type="term" value="F:pyridoxine 5'-phosphate synthase activity"/>
    <property type="evidence" value="ECO:0007669"/>
    <property type="project" value="UniProtKB-UniRule"/>
</dbReference>
<dbReference type="InterPro" id="IPR036130">
    <property type="entry name" value="Pyridoxine-5'_phos_synth"/>
</dbReference>
<feature type="binding site" evidence="4">
    <location>
        <position position="106"/>
    </location>
    <ligand>
        <name>1-deoxy-D-xylulose 5-phosphate</name>
        <dbReference type="ChEBI" id="CHEBI:57792"/>
    </ligand>
</feature>
<feature type="binding site" evidence="4">
    <location>
        <begin position="220"/>
        <end position="221"/>
    </location>
    <ligand>
        <name>3-amino-2-oxopropyl phosphate</name>
        <dbReference type="ChEBI" id="CHEBI:57279"/>
    </ligand>
</feature>
<dbReference type="HAMAP" id="MF_00279">
    <property type="entry name" value="PdxJ"/>
    <property type="match status" value="1"/>
</dbReference>
<comment type="pathway">
    <text evidence="4">Cofactor biosynthesis; pyridoxine 5'-phosphate biosynthesis; pyridoxine 5'-phosphate from D-erythrose 4-phosphate: step 5/5.</text>
</comment>
<evidence type="ECO:0000256" key="4">
    <source>
        <dbReference type="HAMAP-Rule" id="MF_00279"/>
    </source>
</evidence>
<dbReference type="AlphaFoldDB" id="A0A7C6A9N6"/>
<feature type="active site" description="Proton acceptor" evidence="4">
    <location>
        <position position="76"/>
    </location>
</feature>
<reference evidence="6" key="1">
    <citation type="journal article" date="2020" name="mSystems">
        <title>Genome- and Community-Level Interaction Insights into Carbon Utilization and Element Cycling Functions of Hydrothermarchaeota in Hydrothermal Sediment.</title>
        <authorList>
            <person name="Zhou Z."/>
            <person name="Liu Y."/>
            <person name="Xu W."/>
            <person name="Pan J."/>
            <person name="Luo Z.H."/>
            <person name="Li M."/>
        </authorList>
    </citation>
    <scope>NUCLEOTIDE SEQUENCE [LARGE SCALE GENOMIC DNA]</scope>
    <source>
        <strain evidence="6">SpSt-876</strain>
    </source>
</reference>
<comment type="catalytic activity">
    <reaction evidence="4">
        <text>3-amino-2-oxopropyl phosphate + 1-deoxy-D-xylulose 5-phosphate = pyridoxine 5'-phosphate + phosphate + 2 H2O + H(+)</text>
        <dbReference type="Rhea" id="RHEA:15265"/>
        <dbReference type="ChEBI" id="CHEBI:15377"/>
        <dbReference type="ChEBI" id="CHEBI:15378"/>
        <dbReference type="ChEBI" id="CHEBI:43474"/>
        <dbReference type="ChEBI" id="CHEBI:57279"/>
        <dbReference type="ChEBI" id="CHEBI:57792"/>
        <dbReference type="ChEBI" id="CHEBI:58589"/>
        <dbReference type="EC" id="2.6.99.2"/>
    </reaction>
</comment>
<dbReference type="InterPro" id="IPR004569">
    <property type="entry name" value="PyrdxlP_synth_PdxJ"/>
</dbReference>
<dbReference type="Pfam" id="PF03740">
    <property type="entry name" value="PdxJ"/>
    <property type="match status" value="1"/>
</dbReference>
<comment type="subunit">
    <text evidence="4">Homooctamer; tetramer of dimers.</text>
</comment>
<feature type="binding site" evidence="4">
    <location>
        <begin position="15"/>
        <end position="16"/>
    </location>
    <ligand>
        <name>1-deoxy-D-xylulose 5-phosphate</name>
        <dbReference type="ChEBI" id="CHEBI:57792"/>
    </ligand>
</feature>
<dbReference type="NCBIfam" id="NF003625">
    <property type="entry name" value="PRK05265.1-3"/>
    <property type="match status" value="1"/>
</dbReference>
<organism evidence="6">
    <name type="scientific">candidate division WOR-3 bacterium</name>
    <dbReference type="NCBI Taxonomy" id="2052148"/>
    <lineage>
        <taxon>Bacteria</taxon>
        <taxon>Bacteria division WOR-3</taxon>
    </lineage>
</organism>
<sequence length="245" mass="27371">MLYSKDLKTLSVNIDHIATLRQARKESFPDPVQAAVLAELGGADGITVHLRLDRRHINERDVFLLKETIKTELNIEMAATKEMTKIATEIKPATCTLVPERPEELTTQGGLDLTKNLNKIMPFAQKIKEAGIKLSVFIEPASEQIESALRLGADLIEINTDTYTKCFRQEEKRQKELEKIIEAAQFAAREGLIVHAGHGLDYKNIIDILTIKEITGFSIGFAIIARAVLVGLQNAVLEMKRIINQ</sequence>
<dbReference type="NCBIfam" id="TIGR00559">
    <property type="entry name" value="pdxJ"/>
    <property type="match status" value="1"/>
</dbReference>
<dbReference type="UniPathway" id="UPA00244">
    <property type="reaction ID" value="UER00313"/>
</dbReference>
<evidence type="ECO:0000313" key="6">
    <source>
        <dbReference type="EMBL" id="HHS52568.1"/>
    </source>
</evidence>
<comment type="subcellular location">
    <subcellularLocation>
        <location evidence="4">Cytoplasm</location>
    </subcellularLocation>
</comment>
<dbReference type="CDD" id="cd00003">
    <property type="entry name" value="PNPsynthase"/>
    <property type="match status" value="1"/>
</dbReference>
<protein>
    <recommendedName>
        <fullName evidence="4 5">Pyridoxine 5'-phosphate synthase</fullName>
        <shortName evidence="4">PNP synthase</shortName>
        <ecNumber evidence="4 5">2.6.99.2</ecNumber>
    </recommendedName>
</protein>
<dbReference type="NCBIfam" id="NF003627">
    <property type="entry name" value="PRK05265.1-5"/>
    <property type="match status" value="1"/>
</dbReference>
<name>A0A7C6A9N6_UNCW3</name>
<keyword evidence="1 4" id="KW-0963">Cytoplasm</keyword>
<comment type="similarity">
    <text evidence="4">Belongs to the PNP synthase family.</text>
</comment>
<dbReference type="SUPFAM" id="SSF63892">
    <property type="entry name" value="Pyridoxine 5'-phosphate synthase"/>
    <property type="match status" value="1"/>
</dbReference>
<feature type="binding site" evidence="4">
    <location>
        <position position="56"/>
    </location>
    <ligand>
        <name>1-deoxy-D-xylulose 5-phosphate</name>
        <dbReference type="ChEBI" id="CHEBI:57792"/>
    </ligand>
</feature>
<proteinExistence type="inferred from homology"/>
<feature type="binding site" evidence="4">
    <location>
        <position position="24"/>
    </location>
    <ligand>
        <name>3-amino-2-oxopropyl phosphate</name>
        <dbReference type="ChEBI" id="CHEBI:57279"/>
    </ligand>
</feature>
<dbReference type="EMBL" id="DTLI01000162">
    <property type="protein sequence ID" value="HHS52568.1"/>
    <property type="molecule type" value="Genomic_DNA"/>
</dbReference>
<dbReference type="EC" id="2.6.99.2" evidence="4 5"/>
<evidence type="ECO:0000256" key="2">
    <source>
        <dbReference type="ARBA" id="ARBA00022679"/>
    </source>
</evidence>
<dbReference type="PANTHER" id="PTHR30456">
    <property type="entry name" value="PYRIDOXINE 5'-PHOSPHATE SYNTHASE"/>
    <property type="match status" value="1"/>
</dbReference>
<evidence type="ECO:0000256" key="5">
    <source>
        <dbReference type="NCBIfam" id="TIGR00559"/>
    </source>
</evidence>
<feature type="active site" description="Proton acceptor" evidence="4">
    <location>
        <position position="49"/>
    </location>
</feature>
<gene>
    <name evidence="4" type="primary">pdxJ</name>
    <name evidence="6" type="ORF">ENW73_06860</name>
</gene>
<dbReference type="PANTHER" id="PTHR30456:SF0">
    <property type="entry name" value="PYRIDOXINE 5'-PHOSPHATE SYNTHASE"/>
    <property type="match status" value="1"/>
</dbReference>
<comment type="caution">
    <text evidence="6">The sequence shown here is derived from an EMBL/GenBank/DDBJ whole genome shotgun (WGS) entry which is preliminary data.</text>
</comment>
<feature type="site" description="Transition state stabilizer" evidence="4">
    <location>
        <position position="157"/>
    </location>
</feature>
<dbReference type="Gene3D" id="3.20.20.70">
    <property type="entry name" value="Aldolase class I"/>
    <property type="match status" value="1"/>
</dbReference>
<feature type="active site" description="Proton donor" evidence="4">
    <location>
        <position position="198"/>
    </location>
</feature>
<feature type="binding site" evidence="4">
    <location>
        <position position="13"/>
    </location>
    <ligand>
        <name>3-amino-2-oxopropyl phosphate</name>
        <dbReference type="ChEBI" id="CHEBI:57279"/>
    </ligand>
</feature>
<keyword evidence="3 4" id="KW-0664">Pyridoxine biosynthesis</keyword>
<dbReference type="GO" id="GO:0008615">
    <property type="term" value="P:pyridoxine biosynthetic process"/>
    <property type="evidence" value="ECO:0007669"/>
    <property type="project" value="UniProtKB-UniRule"/>
</dbReference>
<comment type="function">
    <text evidence="4">Catalyzes the complicated ring closure reaction between the two acyclic compounds 1-deoxy-D-xylulose-5-phosphate (DXP) and 3-amino-2-oxopropyl phosphate (1-amino-acetone-3-phosphate or AAP) to form pyridoxine 5'-phosphate (PNP) and inorganic phosphate.</text>
</comment>
<accession>A0A7C6A9N6</accession>
<evidence type="ECO:0000256" key="3">
    <source>
        <dbReference type="ARBA" id="ARBA00023096"/>
    </source>
</evidence>
<feature type="binding site" evidence="4">
    <location>
        <position position="199"/>
    </location>
    <ligand>
        <name>3-amino-2-oxopropyl phosphate</name>
        <dbReference type="ChEBI" id="CHEBI:57279"/>
    </ligand>
</feature>
<feature type="binding site" evidence="4">
    <location>
        <position position="51"/>
    </location>
    <ligand>
        <name>1-deoxy-D-xylulose 5-phosphate</name>
        <dbReference type="ChEBI" id="CHEBI:57792"/>
    </ligand>
</feature>
<evidence type="ECO:0000256" key="1">
    <source>
        <dbReference type="ARBA" id="ARBA00022490"/>
    </source>
</evidence>
<dbReference type="GO" id="GO:0005829">
    <property type="term" value="C:cytosol"/>
    <property type="evidence" value="ECO:0007669"/>
    <property type="project" value="TreeGrafter"/>
</dbReference>
<dbReference type="InterPro" id="IPR013785">
    <property type="entry name" value="Aldolase_TIM"/>
</dbReference>